<dbReference type="GO" id="GO:0045893">
    <property type="term" value="P:positive regulation of DNA-templated transcription"/>
    <property type="evidence" value="ECO:0007669"/>
    <property type="project" value="TreeGrafter"/>
</dbReference>
<feature type="region of interest" description="Disordered" evidence="1">
    <location>
        <begin position="200"/>
        <end position="300"/>
    </location>
</feature>
<feature type="region of interest" description="Disordered" evidence="1">
    <location>
        <begin position="83"/>
        <end position="112"/>
    </location>
</feature>
<sequence length="317" mass="33634">MMQAAARERPAGSMTIKHTQKRKGAQAAAAETDASALDRAVANCLCCGKVYMCRETTNDASLFVESGGVCTFCGAKVALSSQESSHARPPYAERVAAPASQEQPASSALAGSAVDDSAAEAVALKNRLVDYDRNAAKRTTVVDDQSDFFEIDSNAWLSDEERQQLKERQRAIEEAEQSRRRAVTVTFDLLGRQVILTGDEQPVSTSDTEASSAAGPFAAANTSAQPPQSVGPSAHTGVDEDRHVQDTPRVLRIRPNPTLHGPAPVFMRRTNGPGKGVAQPSGRQQRPSNGQLQNSGAGRLQHDDAFVASFGALSVSS</sequence>
<organism evidence="3 4">
    <name type="scientific">Coccomyxa subellipsoidea (strain C-169)</name>
    <name type="common">Green microalga</name>
    <dbReference type="NCBI Taxonomy" id="574566"/>
    <lineage>
        <taxon>Eukaryota</taxon>
        <taxon>Viridiplantae</taxon>
        <taxon>Chlorophyta</taxon>
        <taxon>core chlorophytes</taxon>
        <taxon>Trebouxiophyceae</taxon>
        <taxon>Trebouxiophyceae incertae sedis</taxon>
        <taxon>Coccomyxaceae</taxon>
        <taxon>Coccomyxa</taxon>
        <taxon>Coccomyxa subellipsoidea</taxon>
    </lineage>
</organism>
<dbReference type="PANTHER" id="PTHR12963:SF4">
    <property type="entry name" value="ACTIVATING SIGNAL COINTEGRATOR 1"/>
    <property type="match status" value="1"/>
</dbReference>
<comment type="caution">
    <text evidence="3">The sequence shown here is derived from an EMBL/GenBank/DDBJ whole genome shotgun (WGS) entry which is preliminary data.</text>
</comment>
<feature type="compositionally biased region" description="Polar residues" evidence="1">
    <location>
        <begin position="281"/>
        <end position="296"/>
    </location>
</feature>
<evidence type="ECO:0000256" key="1">
    <source>
        <dbReference type="SAM" id="MobiDB-lite"/>
    </source>
</evidence>
<dbReference type="GeneID" id="17036969"/>
<feature type="domain" description="Activating signal cointegrator 1 third" evidence="2">
    <location>
        <begin position="144"/>
        <end position="195"/>
    </location>
</feature>
<gene>
    <name evidence="3" type="ORF">COCSUDRAFT_44977</name>
</gene>
<dbReference type="RefSeq" id="XP_005643352.1">
    <property type="nucleotide sequence ID" value="XM_005643295.1"/>
</dbReference>
<name>I0YK89_COCSC</name>
<feature type="region of interest" description="Disordered" evidence="1">
    <location>
        <begin position="1"/>
        <end position="24"/>
    </location>
</feature>
<feature type="compositionally biased region" description="Basic and acidic residues" evidence="1">
    <location>
        <begin position="1"/>
        <end position="10"/>
    </location>
</feature>
<dbReference type="STRING" id="574566.I0YK89"/>
<evidence type="ECO:0000259" key="2">
    <source>
        <dbReference type="Pfam" id="PF23134"/>
    </source>
</evidence>
<feature type="compositionally biased region" description="Basic and acidic residues" evidence="1">
    <location>
        <begin position="237"/>
        <end position="246"/>
    </location>
</feature>
<dbReference type="GO" id="GO:0005634">
    <property type="term" value="C:nucleus"/>
    <property type="evidence" value="ECO:0007669"/>
    <property type="project" value="TreeGrafter"/>
</dbReference>
<dbReference type="Pfam" id="PF23134">
    <property type="entry name" value="TRIP4_3rd"/>
    <property type="match status" value="1"/>
</dbReference>
<evidence type="ECO:0000313" key="4">
    <source>
        <dbReference type="Proteomes" id="UP000007264"/>
    </source>
</evidence>
<feature type="compositionally biased region" description="Low complexity" evidence="1">
    <location>
        <begin position="96"/>
        <end position="112"/>
    </location>
</feature>
<reference evidence="3 4" key="1">
    <citation type="journal article" date="2012" name="Genome Biol.">
        <title>The genome of the polar eukaryotic microalga coccomyxa subellipsoidea reveals traits of cold adaptation.</title>
        <authorList>
            <person name="Blanc G."/>
            <person name="Agarkova I."/>
            <person name="Grimwood J."/>
            <person name="Kuo A."/>
            <person name="Brueggeman A."/>
            <person name="Dunigan D."/>
            <person name="Gurnon J."/>
            <person name="Ladunga I."/>
            <person name="Lindquist E."/>
            <person name="Lucas S."/>
            <person name="Pangilinan J."/>
            <person name="Proschold T."/>
            <person name="Salamov A."/>
            <person name="Schmutz J."/>
            <person name="Weeks D."/>
            <person name="Yamada T."/>
            <person name="Claverie J.M."/>
            <person name="Grigoriev I."/>
            <person name="Van Etten J."/>
            <person name="Lomsadze A."/>
            <person name="Borodovsky M."/>
        </authorList>
    </citation>
    <scope>NUCLEOTIDE SEQUENCE [LARGE SCALE GENOMIC DNA]</scope>
    <source>
        <strain evidence="3 4">C-169</strain>
    </source>
</reference>
<dbReference type="PANTHER" id="PTHR12963">
    <property type="entry name" value="THYROID RECEPTOR INTERACTING PROTEIN RELATED"/>
    <property type="match status" value="1"/>
</dbReference>
<evidence type="ECO:0000313" key="3">
    <source>
        <dbReference type="EMBL" id="EIE18808.1"/>
    </source>
</evidence>
<dbReference type="KEGG" id="csl:COCSUDRAFT_44977"/>
<keyword evidence="4" id="KW-1185">Reference proteome</keyword>
<protein>
    <recommendedName>
        <fullName evidence="2">Activating signal cointegrator 1 third domain-containing protein</fullName>
    </recommendedName>
</protein>
<dbReference type="InterPro" id="IPR039128">
    <property type="entry name" value="TRIP4-like"/>
</dbReference>
<dbReference type="Proteomes" id="UP000007264">
    <property type="component" value="Unassembled WGS sequence"/>
</dbReference>
<proteinExistence type="predicted"/>
<accession>I0YK89</accession>
<dbReference type="eggNOG" id="KOG2845">
    <property type="taxonomic scope" value="Eukaryota"/>
</dbReference>
<dbReference type="AlphaFoldDB" id="I0YK89"/>
<dbReference type="OrthoDB" id="6614653at2759"/>
<dbReference type="EMBL" id="AGSI01000021">
    <property type="protein sequence ID" value="EIE18808.1"/>
    <property type="molecule type" value="Genomic_DNA"/>
</dbReference>
<feature type="compositionally biased region" description="Low complexity" evidence="1">
    <location>
        <begin position="210"/>
        <end position="224"/>
    </location>
</feature>
<dbReference type="InterPro" id="IPR056993">
    <property type="entry name" value="TRIP4_3rd_dom"/>
</dbReference>